<protein>
    <submittedName>
        <fullName evidence="1">Ornithine cyclodeaminase/mu-crystallin family protein</fullName>
    </submittedName>
</protein>
<organism evidence="1 2">
    <name type="scientific">Rhodococcus jostii</name>
    <dbReference type="NCBI Taxonomy" id="132919"/>
    <lineage>
        <taxon>Bacteria</taxon>
        <taxon>Bacillati</taxon>
        <taxon>Actinomycetota</taxon>
        <taxon>Actinomycetes</taxon>
        <taxon>Mycobacteriales</taxon>
        <taxon>Nocardiaceae</taxon>
        <taxon>Rhodococcus</taxon>
    </lineage>
</organism>
<dbReference type="EMBL" id="FNTL01000004">
    <property type="protein sequence ID" value="SED27152.1"/>
    <property type="molecule type" value="Genomic_DNA"/>
</dbReference>
<dbReference type="Gene3D" id="3.40.50.720">
    <property type="entry name" value="NAD(P)-binding Rossmann-like Domain"/>
    <property type="match status" value="1"/>
</dbReference>
<dbReference type="Proteomes" id="UP000183407">
    <property type="component" value="Unassembled WGS sequence"/>
</dbReference>
<dbReference type="AlphaFoldDB" id="A0A1H4ZAD0"/>
<evidence type="ECO:0000313" key="2">
    <source>
        <dbReference type="Proteomes" id="UP000183407"/>
    </source>
</evidence>
<dbReference type="Gene3D" id="3.30.1780.10">
    <property type="entry name" value="ornithine cyclodeaminase, domain 1"/>
    <property type="match status" value="1"/>
</dbReference>
<accession>A0A1H4ZAD0</accession>
<sequence length="50" mass="5270">MPDLDAGAVTVFKSVGTALQDLVAAKMVYDCSSHLYSLDADEPPLSAKVE</sequence>
<proteinExistence type="predicted"/>
<gene>
    <name evidence="1" type="ORF">SAMN04490220_4022</name>
</gene>
<dbReference type="OrthoDB" id="7209364at2"/>
<name>A0A1H4ZAD0_RHOJO</name>
<evidence type="ECO:0000313" key="1">
    <source>
        <dbReference type="EMBL" id="SED27152.1"/>
    </source>
</evidence>
<dbReference type="InterPro" id="IPR023401">
    <property type="entry name" value="ODC_N"/>
</dbReference>
<reference evidence="2" key="1">
    <citation type="submission" date="2016-10" db="EMBL/GenBank/DDBJ databases">
        <authorList>
            <person name="Varghese N."/>
        </authorList>
    </citation>
    <scope>NUCLEOTIDE SEQUENCE [LARGE SCALE GENOMIC DNA]</scope>
    <source>
        <strain evidence="2">DSM 44719</strain>
    </source>
</reference>
<dbReference type="RefSeq" id="WP_143048897.1">
    <property type="nucleotide sequence ID" value="NZ_FNTL01000004.1"/>
</dbReference>